<keyword evidence="5" id="KW-1185">Reference proteome</keyword>
<protein>
    <recommendedName>
        <fullName evidence="2">Deoxyguanosinetriphosphate triphosphohydrolase-like protein</fullName>
    </recommendedName>
</protein>
<dbReference type="InterPro" id="IPR006261">
    <property type="entry name" value="dGTPase"/>
</dbReference>
<dbReference type="OrthoDB" id="9803619at2"/>
<gene>
    <name evidence="4" type="ORF">EV214_101262</name>
</gene>
<proteinExistence type="inferred from homology"/>
<dbReference type="RefSeq" id="WP_132241875.1">
    <property type="nucleotide sequence ID" value="NZ_SLWV01000001.1"/>
</dbReference>
<comment type="caution">
    <text evidence="4">The sequence shown here is derived from an EMBL/GenBank/DDBJ whole genome shotgun (WGS) entry which is preliminary data.</text>
</comment>
<dbReference type="InterPro" id="IPR051094">
    <property type="entry name" value="Diverse_Catalytic_Enzymes"/>
</dbReference>
<evidence type="ECO:0000313" key="5">
    <source>
        <dbReference type="Proteomes" id="UP000294919"/>
    </source>
</evidence>
<name>A0A4R2LKV6_9FIRM</name>
<dbReference type="Pfam" id="PF01966">
    <property type="entry name" value="HD"/>
    <property type="match status" value="1"/>
</dbReference>
<dbReference type="EMBL" id="SLWV01000001">
    <property type="protein sequence ID" value="TCO80025.1"/>
    <property type="molecule type" value="Genomic_DNA"/>
</dbReference>
<evidence type="ECO:0000313" key="4">
    <source>
        <dbReference type="EMBL" id="TCO80025.1"/>
    </source>
</evidence>
<dbReference type="Gene3D" id="1.10.3210.10">
    <property type="entry name" value="Hypothetical protein af1432"/>
    <property type="match status" value="1"/>
</dbReference>
<dbReference type="SMART" id="SM00471">
    <property type="entry name" value="HDc"/>
    <property type="match status" value="1"/>
</dbReference>
<dbReference type="Proteomes" id="UP000294919">
    <property type="component" value="Unassembled WGS sequence"/>
</dbReference>
<feature type="domain" description="HD" evidence="3">
    <location>
        <begin position="75"/>
        <end position="188"/>
    </location>
</feature>
<evidence type="ECO:0000256" key="1">
    <source>
        <dbReference type="ARBA" id="ARBA00022801"/>
    </source>
</evidence>
<comment type="similarity">
    <text evidence="2">Belongs to the dGTPase family. Type 2 subfamily.</text>
</comment>
<dbReference type="PANTHER" id="PTHR35795">
    <property type="entry name" value="SLR1885 PROTEIN"/>
    <property type="match status" value="1"/>
</dbReference>
<dbReference type="PROSITE" id="PS51831">
    <property type="entry name" value="HD"/>
    <property type="match status" value="1"/>
</dbReference>
<dbReference type="InterPro" id="IPR006674">
    <property type="entry name" value="HD_domain"/>
</dbReference>
<dbReference type="HAMAP" id="MF_01212">
    <property type="entry name" value="dGTPase_type2"/>
    <property type="match status" value="1"/>
</dbReference>
<dbReference type="AlphaFoldDB" id="A0A4R2LKV6"/>
<evidence type="ECO:0000259" key="3">
    <source>
        <dbReference type="PROSITE" id="PS51831"/>
    </source>
</evidence>
<dbReference type="PANTHER" id="PTHR35795:SF1">
    <property type="entry name" value="BIS(5'-NUCLEOSYL)-TETRAPHOSPHATASE, SYMMETRICAL"/>
    <property type="match status" value="1"/>
</dbReference>
<dbReference type="GO" id="GO:0016793">
    <property type="term" value="F:triphosphoric monoester hydrolase activity"/>
    <property type="evidence" value="ECO:0007669"/>
    <property type="project" value="InterPro"/>
</dbReference>
<dbReference type="Pfam" id="PF13286">
    <property type="entry name" value="HD_assoc"/>
    <property type="match status" value="1"/>
</dbReference>
<sequence>MSFREITESMEEERLLPYAAKASQTKGRKVEEEKCVIRTEYQRDRDRILHAKAFRRLKHKTQVFLSPEGDHYRTRLTHTLEVAQISRTIARSLKLNEDLTEAIALGHDIGHTPFGHSGEKILNEIHVNGFKHNEQSLRVVEYLEKGKLGYGLNLTLEVRDGILNHTGDNEPCTLEGQIVKISDRIAYINHDIDDAIRGRVIDYNDLPKDCLGVLGATHSERINKMIVDVINNSYEKKEIRMSEEKKSYTNKLRDFMFEKVYLNRAAKKEEDKAKYIIEQLYHCFLNKQEKIPKEIWMRIEDFGVEEVVKDYIAGMTDRYVINKYLEIYVPRVWEK</sequence>
<accession>A0A4R2LKV6</accession>
<dbReference type="InterPro" id="IPR003607">
    <property type="entry name" value="HD/PDEase_dom"/>
</dbReference>
<dbReference type="SUPFAM" id="SSF109604">
    <property type="entry name" value="HD-domain/PDEase-like"/>
    <property type="match status" value="1"/>
</dbReference>
<evidence type="ECO:0000256" key="2">
    <source>
        <dbReference type="HAMAP-Rule" id="MF_01212"/>
    </source>
</evidence>
<dbReference type="CDD" id="cd00077">
    <property type="entry name" value="HDc"/>
    <property type="match status" value="1"/>
</dbReference>
<dbReference type="NCBIfam" id="NF002327">
    <property type="entry name" value="PRK01286.1-2"/>
    <property type="match status" value="1"/>
</dbReference>
<reference evidence="4 5" key="1">
    <citation type="submission" date="2019-03" db="EMBL/GenBank/DDBJ databases">
        <title>Genomic Encyclopedia of Type Strains, Phase IV (KMG-IV): sequencing the most valuable type-strain genomes for metagenomic binning, comparative biology and taxonomic classification.</title>
        <authorList>
            <person name="Goeker M."/>
        </authorList>
    </citation>
    <scope>NUCLEOTIDE SEQUENCE [LARGE SCALE GENOMIC DNA]</scope>
    <source>
        <strain evidence="4 5">DSM 102940</strain>
    </source>
</reference>
<organism evidence="4 5">
    <name type="scientific">Marinisporobacter balticus</name>
    <dbReference type="NCBI Taxonomy" id="2018667"/>
    <lineage>
        <taxon>Bacteria</taxon>
        <taxon>Bacillati</taxon>
        <taxon>Bacillota</taxon>
        <taxon>Clostridia</taxon>
        <taxon>Peptostreptococcales</taxon>
        <taxon>Thermotaleaceae</taxon>
        <taxon>Marinisporobacter</taxon>
    </lineage>
</organism>
<dbReference type="InterPro" id="IPR023023">
    <property type="entry name" value="dNTPase_2"/>
</dbReference>
<dbReference type="InterPro" id="IPR026875">
    <property type="entry name" value="PHydrolase_assoc_dom"/>
</dbReference>
<keyword evidence="1 2" id="KW-0378">Hydrolase</keyword>
<dbReference type="NCBIfam" id="TIGR01353">
    <property type="entry name" value="dGTP_triPase"/>
    <property type="match status" value="1"/>
</dbReference>